<feature type="domain" description="General stress protein FMN-binding split barrel" evidence="1">
    <location>
        <begin position="2"/>
        <end position="116"/>
    </location>
</feature>
<dbReference type="OrthoDB" id="9792542at2"/>
<dbReference type="SUPFAM" id="SSF50475">
    <property type="entry name" value="FMN-binding split barrel"/>
    <property type="match status" value="1"/>
</dbReference>
<dbReference type="Gene3D" id="2.30.110.10">
    <property type="entry name" value="Electron Transport, Fmn-binding Protein, Chain A"/>
    <property type="match status" value="1"/>
</dbReference>
<accession>A0A2X1ZUK2</accession>
<dbReference type="Proteomes" id="UP000250070">
    <property type="component" value="Unassembled WGS sequence"/>
</dbReference>
<protein>
    <submittedName>
        <fullName evidence="2">Uncharacterized conserved protein</fullName>
    </submittedName>
</protein>
<dbReference type="InterPro" id="IPR038725">
    <property type="entry name" value="YdaG_split_barrel_FMN-bd"/>
</dbReference>
<proteinExistence type="predicted"/>
<reference evidence="2 3" key="1">
    <citation type="submission" date="2018-06" db="EMBL/GenBank/DDBJ databases">
        <authorList>
            <consortium name="Pathogen Informatics"/>
            <person name="Doyle S."/>
        </authorList>
    </citation>
    <scope>NUCLEOTIDE SEQUENCE [LARGE SCALE GENOMIC DNA]</scope>
    <source>
        <strain evidence="2 3">NCTC13076</strain>
    </source>
</reference>
<dbReference type="GeneID" id="83862437"/>
<dbReference type="AlphaFoldDB" id="A0A2X1ZUK2"/>
<dbReference type="InterPro" id="IPR012349">
    <property type="entry name" value="Split_barrel_FMN-bd"/>
</dbReference>
<dbReference type="RefSeq" id="WP_112889693.1">
    <property type="nucleotide sequence ID" value="NZ_CP068103.1"/>
</dbReference>
<evidence type="ECO:0000313" key="2">
    <source>
        <dbReference type="EMBL" id="SPY47036.1"/>
    </source>
</evidence>
<name>A0A2X1ZUK2_9FIRM</name>
<dbReference type="EMBL" id="UATM01000032">
    <property type="protein sequence ID" value="SPY47036.1"/>
    <property type="molecule type" value="Genomic_DNA"/>
</dbReference>
<dbReference type="Pfam" id="PF16242">
    <property type="entry name" value="Pyrid_ox_like"/>
    <property type="match status" value="1"/>
</dbReference>
<gene>
    <name evidence="2" type="ORF">NCTC13076_00933</name>
</gene>
<organism evidence="2 3">
    <name type="scientific">Peptoniphilus harei</name>
    <dbReference type="NCBI Taxonomy" id="54005"/>
    <lineage>
        <taxon>Bacteria</taxon>
        <taxon>Bacillati</taxon>
        <taxon>Bacillota</taxon>
        <taxon>Tissierellia</taxon>
        <taxon>Tissierellales</taxon>
        <taxon>Peptoniphilaceae</taxon>
        <taxon>Peptoniphilus</taxon>
    </lineage>
</organism>
<sequence length="131" mass="15188">MNKIYDYLKKVKVFYLASQDGDQARVRPLGALAEFEGRIYIVTSKEKDVYKQIKKNPKVEVTAFDGKTWIRLTGVLEEDDRIEAREEMMKQNKEALENMYSVDDGKMTVLYFKEGQAVFSTFAGDREVVEI</sequence>
<evidence type="ECO:0000313" key="3">
    <source>
        <dbReference type="Proteomes" id="UP000250070"/>
    </source>
</evidence>
<evidence type="ECO:0000259" key="1">
    <source>
        <dbReference type="Pfam" id="PF16242"/>
    </source>
</evidence>